<comment type="caution">
    <text evidence="1">The sequence shown here is derived from an EMBL/GenBank/DDBJ whole genome shotgun (WGS) entry which is preliminary data.</text>
</comment>
<proteinExistence type="predicted"/>
<keyword evidence="2" id="KW-1185">Reference proteome</keyword>
<dbReference type="EMBL" id="JAHXZJ010001897">
    <property type="protein sequence ID" value="KAH0548323.1"/>
    <property type="molecule type" value="Genomic_DNA"/>
</dbReference>
<gene>
    <name evidence="1" type="ORF">KQX54_000295</name>
</gene>
<organism evidence="1 2">
    <name type="scientific">Cotesia glomerata</name>
    <name type="common">Lepidopteran parasitic wasp</name>
    <name type="synonym">Apanteles glomeratus</name>
    <dbReference type="NCBI Taxonomy" id="32391"/>
    <lineage>
        <taxon>Eukaryota</taxon>
        <taxon>Metazoa</taxon>
        <taxon>Ecdysozoa</taxon>
        <taxon>Arthropoda</taxon>
        <taxon>Hexapoda</taxon>
        <taxon>Insecta</taxon>
        <taxon>Pterygota</taxon>
        <taxon>Neoptera</taxon>
        <taxon>Endopterygota</taxon>
        <taxon>Hymenoptera</taxon>
        <taxon>Apocrita</taxon>
        <taxon>Ichneumonoidea</taxon>
        <taxon>Braconidae</taxon>
        <taxon>Microgastrinae</taxon>
        <taxon>Cotesia</taxon>
    </lineage>
</organism>
<protein>
    <submittedName>
        <fullName evidence="1">Uncharacterized protein</fullName>
    </submittedName>
</protein>
<evidence type="ECO:0000313" key="1">
    <source>
        <dbReference type="EMBL" id="KAH0548323.1"/>
    </source>
</evidence>
<accession>A0AAV7IBT4</accession>
<evidence type="ECO:0000313" key="2">
    <source>
        <dbReference type="Proteomes" id="UP000826195"/>
    </source>
</evidence>
<name>A0AAV7IBT4_COTGL</name>
<dbReference type="Proteomes" id="UP000826195">
    <property type="component" value="Unassembled WGS sequence"/>
</dbReference>
<sequence length="168" mass="18992">MPSDSDSDRSNKYRKSIIDDPDRAVQIHLTALQIINDLQNILNLDVDIDLAQEAVTILDLKVVTDLLQEVLKVKTNGDIKIDEDPSRYHLCDQIVERYDHHLGKKKSVNIPIKDEFTIEPRIKESILEEINADSDNVKVPIVSNPSVVSESIFHSSILMDQTVHLTNG</sequence>
<reference evidence="1 2" key="1">
    <citation type="journal article" date="2021" name="J. Hered.">
        <title>A chromosome-level genome assembly of the parasitoid wasp, Cotesia glomerata (Hymenoptera: Braconidae).</title>
        <authorList>
            <person name="Pinto B.J."/>
            <person name="Weis J.J."/>
            <person name="Gamble T."/>
            <person name="Ode P.J."/>
            <person name="Paul R."/>
            <person name="Zaspel J.M."/>
        </authorList>
    </citation>
    <scope>NUCLEOTIDE SEQUENCE [LARGE SCALE GENOMIC DNA]</scope>
    <source>
        <strain evidence="1">CgM1</strain>
    </source>
</reference>
<dbReference type="AlphaFoldDB" id="A0AAV7IBT4"/>